<keyword evidence="2 11" id="KW-0963">Cytoplasm</keyword>
<evidence type="ECO:0000256" key="1">
    <source>
        <dbReference type="ARBA" id="ARBA00001917"/>
    </source>
</evidence>
<evidence type="ECO:0000259" key="12">
    <source>
        <dbReference type="Pfam" id="PF01070"/>
    </source>
</evidence>
<feature type="binding site" evidence="11">
    <location>
        <position position="93"/>
    </location>
    <ligand>
        <name>FMN</name>
        <dbReference type="ChEBI" id="CHEBI:58210"/>
    </ligand>
</feature>
<keyword evidence="8 11" id="KW-0414">Isoprene biosynthesis</keyword>
<sequence length="340" mass="37709">MSRSKRKLDHIRHALNRDEIAVNSFDEMEIVHQSLTDIHWDYISLQTQLGELSLSSPLFVNAMTGGGGEKTEVINRDLAIAAKETGIALAVGSQMSAINDAQEKRSYQIVREENPNGVIFANIGSEATVDQALQAVHMIEANALQIHLNVLQELIMPEGDRDFSDRLQRIESIVKHIDVPVIVKEVGYGMSMETARQLREVGISYFDVAGYGGTNFSKVENKRRKQPFRAFDQWGIPTAISIAEVKASVPECHVIASGGMRNGLDGAKAFVLGAEAFGMAGHLLRTLMKEDVETLIDEINHIHHEFKIAMMLLGVTEPVSLKGKPHIYAGRMKAWLDQRL</sequence>
<dbReference type="AlphaFoldDB" id="A0A0A5G7F9"/>
<feature type="binding site" evidence="11">
    <location>
        <begin position="280"/>
        <end position="281"/>
    </location>
    <ligand>
        <name>FMN</name>
        <dbReference type="ChEBI" id="CHEBI:58210"/>
    </ligand>
</feature>
<dbReference type="Gene3D" id="3.20.20.70">
    <property type="entry name" value="Aldolase class I"/>
    <property type="match status" value="1"/>
</dbReference>
<comment type="subunit">
    <text evidence="10 11">Homooctamer. Dimer of tetramers.</text>
</comment>
<evidence type="ECO:0000256" key="7">
    <source>
        <dbReference type="ARBA" id="ARBA00022857"/>
    </source>
</evidence>
<comment type="cofactor">
    <cofactor evidence="11">
        <name>Mg(2+)</name>
        <dbReference type="ChEBI" id="CHEBI:18420"/>
    </cofactor>
</comment>
<keyword evidence="4 11" id="KW-0288">FMN</keyword>
<dbReference type="PANTHER" id="PTHR43665:SF1">
    <property type="entry name" value="ISOPENTENYL-DIPHOSPHATE DELTA-ISOMERASE"/>
    <property type="match status" value="1"/>
</dbReference>
<dbReference type="GO" id="GO:0070402">
    <property type="term" value="F:NADPH binding"/>
    <property type="evidence" value="ECO:0007669"/>
    <property type="project" value="UniProtKB-UniRule"/>
</dbReference>
<evidence type="ECO:0000256" key="5">
    <source>
        <dbReference type="ARBA" id="ARBA00022723"/>
    </source>
</evidence>
<accession>A0A0A5G7F9</accession>
<dbReference type="RefSeq" id="WP_036832945.1">
    <property type="nucleotide sequence ID" value="NZ_AVPG01000004.1"/>
</dbReference>
<evidence type="ECO:0000256" key="6">
    <source>
        <dbReference type="ARBA" id="ARBA00022842"/>
    </source>
</evidence>
<dbReference type="NCBIfam" id="TIGR02151">
    <property type="entry name" value="IPP_isom_2"/>
    <property type="match status" value="1"/>
</dbReference>
<dbReference type="SUPFAM" id="SSF51395">
    <property type="entry name" value="FMN-linked oxidoreductases"/>
    <property type="match status" value="1"/>
</dbReference>
<evidence type="ECO:0000256" key="10">
    <source>
        <dbReference type="ARBA" id="ARBA00025810"/>
    </source>
</evidence>
<dbReference type="CDD" id="cd02811">
    <property type="entry name" value="IDI-2_FMN"/>
    <property type="match status" value="1"/>
</dbReference>
<comment type="caution">
    <text evidence="13">The sequence shown here is derived from an EMBL/GenBank/DDBJ whole genome shotgun (WGS) entry which is preliminary data.</text>
</comment>
<keyword evidence="9 11" id="KW-0413">Isomerase</keyword>
<name>A0A0A5G7F9_9BACI</name>
<comment type="caution">
    <text evidence="11">Lacks conserved residue(s) required for the propagation of feature annotation.</text>
</comment>
<feature type="binding site" evidence="11">
    <location>
        <position position="214"/>
    </location>
    <ligand>
        <name>FMN</name>
        <dbReference type="ChEBI" id="CHEBI:58210"/>
    </ligand>
</feature>
<comment type="subcellular location">
    <subcellularLocation>
        <location evidence="11">Cytoplasm</location>
    </subcellularLocation>
</comment>
<evidence type="ECO:0000313" key="14">
    <source>
        <dbReference type="Proteomes" id="UP000030401"/>
    </source>
</evidence>
<evidence type="ECO:0000256" key="11">
    <source>
        <dbReference type="HAMAP-Rule" id="MF_00354"/>
    </source>
</evidence>
<feature type="binding site" evidence="11">
    <location>
        <begin position="62"/>
        <end position="64"/>
    </location>
    <ligand>
        <name>FMN</name>
        <dbReference type="ChEBI" id="CHEBI:58210"/>
    </ligand>
</feature>
<feature type="binding site" evidence="11">
    <location>
        <position position="184"/>
    </location>
    <ligand>
        <name>FMN</name>
        <dbReference type="ChEBI" id="CHEBI:58210"/>
    </ligand>
</feature>
<dbReference type="STRING" id="1385512.N784_12860"/>
<protein>
    <recommendedName>
        <fullName evidence="11">Isopentenyl-diphosphate delta-isomerase</fullName>
        <shortName evidence="11">IPP isomerase</shortName>
        <ecNumber evidence="11">5.3.3.2</ecNumber>
    </recommendedName>
    <alternativeName>
        <fullName evidence="11">Isopentenyl diphosphate:dimethylallyl diphosphate isomerase</fullName>
    </alternativeName>
    <alternativeName>
        <fullName evidence="11">Isopentenyl pyrophosphate isomerase</fullName>
    </alternativeName>
    <alternativeName>
        <fullName evidence="11">Type 2 isopentenyl diphosphate isomerase</fullName>
        <shortName evidence="11">IDI-2</shortName>
    </alternativeName>
</protein>
<organism evidence="13 14">
    <name type="scientific">Pontibacillus litoralis JSM 072002</name>
    <dbReference type="NCBI Taxonomy" id="1385512"/>
    <lineage>
        <taxon>Bacteria</taxon>
        <taxon>Bacillati</taxon>
        <taxon>Bacillota</taxon>
        <taxon>Bacilli</taxon>
        <taxon>Bacillales</taxon>
        <taxon>Bacillaceae</taxon>
        <taxon>Pontibacillus</taxon>
    </lineage>
</organism>
<feature type="binding site" evidence="11">
    <location>
        <position position="122"/>
    </location>
    <ligand>
        <name>FMN</name>
        <dbReference type="ChEBI" id="CHEBI:58210"/>
    </ligand>
</feature>
<evidence type="ECO:0000256" key="9">
    <source>
        <dbReference type="ARBA" id="ARBA00023235"/>
    </source>
</evidence>
<dbReference type="InterPro" id="IPR000262">
    <property type="entry name" value="FMN-dep_DH"/>
</dbReference>
<keyword evidence="14" id="KW-1185">Reference proteome</keyword>
<dbReference type="PIRSF" id="PIRSF003314">
    <property type="entry name" value="IPP_isomerase"/>
    <property type="match status" value="1"/>
</dbReference>
<dbReference type="Proteomes" id="UP000030401">
    <property type="component" value="Unassembled WGS sequence"/>
</dbReference>
<dbReference type="InterPro" id="IPR013785">
    <property type="entry name" value="Aldolase_TIM"/>
</dbReference>
<keyword evidence="7 11" id="KW-0521">NADP</keyword>
<dbReference type="PANTHER" id="PTHR43665">
    <property type="entry name" value="ISOPENTENYL-DIPHOSPHATE DELTA-ISOMERASE"/>
    <property type="match status" value="1"/>
</dbReference>
<dbReference type="Pfam" id="PF01070">
    <property type="entry name" value="FMN_dh"/>
    <property type="match status" value="1"/>
</dbReference>
<evidence type="ECO:0000256" key="2">
    <source>
        <dbReference type="ARBA" id="ARBA00022490"/>
    </source>
</evidence>
<comment type="function">
    <text evidence="11">Involved in the biosynthesis of isoprenoids. Catalyzes the 1,3-allylic rearrangement of the homoallylic substrate isopentenyl (IPP) to its allylic isomer, dimethylallyl diphosphate (DMAPP).</text>
</comment>
<dbReference type="EMBL" id="AVPG01000004">
    <property type="protein sequence ID" value="KGX87979.1"/>
    <property type="molecule type" value="Genomic_DNA"/>
</dbReference>
<evidence type="ECO:0000256" key="4">
    <source>
        <dbReference type="ARBA" id="ARBA00022643"/>
    </source>
</evidence>
<proteinExistence type="inferred from homology"/>
<dbReference type="GO" id="GO:0010181">
    <property type="term" value="F:FMN binding"/>
    <property type="evidence" value="ECO:0007669"/>
    <property type="project" value="UniProtKB-UniRule"/>
</dbReference>
<dbReference type="GO" id="GO:0016491">
    <property type="term" value="F:oxidoreductase activity"/>
    <property type="evidence" value="ECO:0007669"/>
    <property type="project" value="InterPro"/>
</dbReference>
<feature type="domain" description="FMN-dependent dehydrogenase" evidence="12">
    <location>
        <begin position="166"/>
        <end position="321"/>
    </location>
</feature>
<comment type="similarity">
    <text evidence="11">Belongs to the IPP isomerase type 2 family.</text>
</comment>
<comment type="cofactor">
    <cofactor evidence="11">
        <name>NADPH</name>
        <dbReference type="ChEBI" id="CHEBI:57783"/>
    </cofactor>
</comment>
<dbReference type="HAMAP" id="MF_00354">
    <property type="entry name" value="Idi_2"/>
    <property type="match status" value="1"/>
</dbReference>
<keyword evidence="5 11" id="KW-0479">Metal-binding</keyword>
<feature type="binding site" evidence="11">
    <location>
        <position position="153"/>
    </location>
    <ligand>
        <name>Mg(2+)</name>
        <dbReference type="ChEBI" id="CHEBI:18420"/>
    </ligand>
</feature>
<dbReference type="GO" id="GO:0005737">
    <property type="term" value="C:cytoplasm"/>
    <property type="evidence" value="ECO:0007669"/>
    <property type="project" value="UniProtKB-SubCell"/>
</dbReference>
<dbReference type="EC" id="5.3.3.2" evidence="11"/>
<evidence type="ECO:0000313" key="13">
    <source>
        <dbReference type="EMBL" id="KGX87979.1"/>
    </source>
</evidence>
<feature type="binding site" evidence="11">
    <location>
        <begin position="259"/>
        <end position="261"/>
    </location>
    <ligand>
        <name>FMN</name>
        <dbReference type="ChEBI" id="CHEBI:58210"/>
    </ligand>
</feature>
<comment type="catalytic activity">
    <reaction evidence="11">
        <text>isopentenyl diphosphate = dimethylallyl diphosphate</text>
        <dbReference type="Rhea" id="RHEA:23284"/>
        <dbReference type="ChEBI" id="CHEBI:57623"/>
        <dbReference type="ChEBI" id="CHEBI:128769"/>
        <dbReference type="EC" id="5.3.3.2"/>
    </reaction>
</comment>
<gene>
    <name evidence="11" type="primary">fni</name>
    <name evidence="13" type="ORF">N784_12860</name>
</gene>
<comment type="cofactor">
    <cofactor evidence="1 11">
        <name>FMN</name>
        <dbReference type="ChEBI" id="CHEBI:58210"/>
    </cofactor>
</comment>
<feature type="binding site" evidence="11">
    <location>
        <begin position="6"/>
        <end position="7"/>
    </location>
    <ligand>
        <name>substrate</name>
    </ligand>
</feature>
<dbReference type="OrthoDB" id="9795032at2"/>
<feature type="binding site" evidence="11">
    <location>
        <position position="152"/>
    </location>
    <ligand>
        <name>substrate</name>
    </ligand>
</feature>
<keyword evidence="3 11" id="KW-0285">Flavoprotein</keyword>
<dbReference type="GO" id="GO:0000287">
    <property type="term" value="F:magnesium ion binding"/>
    <property type="evidence" value="ECO:0007669"/>
    <property type="project" value="UniProtKB-UniRule"/>
</dbReference>
<evidence type="ECO:0000256" key="3">
    <source>
        <dbReference type="ARBA" id="ARBA00022630"/>
    </source>
</evidence>
<dbReference type="GO" id="GO:0008299">
    <property type="term" value="P:isoprenoid biosynthetic process"/>
    <property type="evidence" value="ECO:0007669"/>
    <property type="project" value="UniProtKB-UniRule"/>
</dbReference>
<dbReference type="GO" id="GO:0004452">
    <property type="term" value="F:isopentenyl-diphosphate delta-isomerase activity"/>
    <property type="evidence" value="ECO:0007669"/>
    <property type="project" value="UniProtKB-UniRule"/>
</dbReference>
<dbReference type="InterPro" id="IPR011179">
    <property type="entry name" value="IPdP_isomerase"/>
</dbReference>
<keyword evidence="6 11" id="KW-0460">Magnesium</keyword>
<evidence type="ECO:0000256" key="8">
    <source>
        <dbReference type="ARBA" id="ARBA00023229"/>
    </source>
</evidence>
<dbReference type="eggNOG" id="COG1304">
    <property type="taxonomic scope" value="Bacteria"/>
</dbReference>
<reference evidence="13 14" key="1">
    <citation type="submission" date="2013-08" db="EMBL/GenBank/DDBJ databases">
        <authorList>
            <person name="Huang J."/>
            <person name="Wang G."/>
        </authorList>
    </citation>
    <scope>NUCLEOTIDE SEQUENCE [LARGE SCALE GENOMIC DNA]</scope>
    <source>
        <strain evidence="13 14">JSM 072002</strain>
    </source>
</reference>